<dbReference type="GO" id="GO:0005886">
    <property type="term" value="C:plasma membrane"/>
    <property type="evidence" value="ECO:0007669"/>
    <property type="project" value="UniProtKB-SubCell"/>
</dbReference>
<evidence type="ECO:0000256" key="5">
    <source>
        <dbReference type="ARBA" id="ARBA00022989"/>
    </source>
</evidence>
<dbReference type="InterPro" id="IPR036259">
    <property type="entry name" value="MFS_trans_sf"/>
</dbReference>
<evidence type="ECO:0000256" key="4">
    <source>
        <dbReference type="ARBA" id="ARBA00022692"/>
    </source>
</evidence>
<organism evidence="9 10">
    <name type="scientific">Streptomyces nitrosporeus</name>
    <dbReference type="NCBI Taxonomy" id="28894"/>
    <lineage>
        <taxon>Bacteria</taxon>
        <taxon>Bacillati</taxon>
        <taxon>Actinomycetota</taxon>
        <taxon>Actinomycetes</taxon>
        <taxon>Kitasatosporales</taxon>
        <taxon>Streptomycetaceae</taxon>
        <taxon>Streptomyces</taxon>
    </lineage>
</organism>
<feature type="transmembrane region" description="Helical" evidence="8">
    <location>
        <begin position="192"/>
        <end position="210"/>
    </location>
</feature>
<feature type="region of interest" description="Disordered" evidence="7">
    <location>
        <begin position="219"/>
        <end position="244"/>
    </location>
</feature>
<dbReference type="KEGG" id="snk:CP967_00110"/>
<dbReference type="GO" id="GO:0022857">
    <property type="term" value="F:transmembrane transporter activity"/>
    <property type="evidence" value="ECO:0007669"/>
    <property type="project" value="InterPro"/>
</dbReference>
<evidence type="ECO:0000256" key="3">
    <source>
        <dbReference type="ARBA" id="ARBA00022475"/>
    </source>
</evidence>
<gene>
    <name evidence="9" type="ORF">CP967_00110</name>
</gene>
<feature type="transmembrane region" description="Helical" evidence="8">
    <location>
        <begin position="167"/>
        <end position="186"/>
    </location>
</feature>
<sequence>MSTAPSSSSSTSLPVSPSPARLRAGAERSRPAADPVVRSLGLLIVVNATGNGLFLAVSMLWFTRGLGYSTGRIGLALTLAGLCGVFAAYPAGRAADRYGAKEVLAVLHVLQAAAMAAFAFAGTYPAFVLLACAVTAGSRANAAVRSTLYAHSLPAATRTPALGLLRAVNNAGIGAGAALGAGVAAFGHHGAYQAAILANALTFLLALFPLRSVRATHPVAEKPVTDRPGGSRRPNRSASPGRGPGALGDRPYLAVTALNAIVNMLYVVLEVALPLWLTGYTNAPRPLVGVLLVLNTVLVVTLQVRAGRGATELPAAARAFRLGGLLTALACVTAAAAAHRAPAAASVILLAAVLLLTLGEVTSQAGSWTLGYALAPDHAQGAYQGVFQTGISLTQALGPLAVTTLVLPHGTTGWLALGAVFGGAALALPPTARRAERRRPVPDP</sequence>
<evidence type="ECO:0000256" key="2">
    <source>
        <dbReference type="ARBA" id="ARBA00022448"/>
    </source>
</evidence>
<keyword evidence="5 8" id="KW-1133">Transmembrane helix</keyword>
<feature type="compositionally biased region" description="Low complexity" evidence="7">
    <location>
        <begin position="1"/>
        <end position="20"/>
    </location>
</feature>
<evidence type="ECO:0000313" key="9">
    <source>
        <dbReference type="EMBL" id="QEU70581.1"/>
    </source>
</evidence>
<dbReference type="SUPFAM" id="SSF103473">
    <property type="entry name" value="MFS general substrate transporter"/>
    <property type="match status" value="1"/>
</dbReference>
<evidence type="ECO:0000313" key="10">
    <source>
        <dbReference type="Proteomes" id="UP000326178"/>
    </source>
</evidence>
<dbReference type="Gene3D" id="1.20.1250.20">
    <property type="entry name" value="MFS general substrate transporter like domains"/>
    <property type="match status" value="1"/>
</dbReference>
<keyword evidence="4 8" id="KW-0812">Transmembrane</keyword>
<dbReference type="EMBL" id="CP023702">
    <property type="protein sequence ID" value="QEU70581.1"/>
    <property type="molecule type" value="Genomic_DNA"/>
</dbReference>
<keyword evidence="2" id="KW-0813">Transport</keyword>
<keyword evidence="6 8" id="KW-0472">Membrane</keyword>
<feature type="transmembrane region" description="Helical" evidence="8">
    <location>
        <begin position="74"/>
        <end position="92"/>
    </location>
</feature>
<feature type="transmembrane region" description="Helical" evidence="8">
    <location>
        <begin position="252"/>
        <end position="275"/>
    </location>
</feature>
<feature type="transmembrane region" description="Helical" evidence="8">
    <location>
        <begin position="40"/>
        <end position="62"/>
    </location>
</feature>
<dbReference type="Pfam" id="PF07690">
    <property type="entry name" value="MFS_1"/>
    <property type="match status" value="1"/>
</dbReference>
<dbReference type="PANTHER" id="PTHR23517">
    <property type="entry name" value="RESISTANCE PROTEIN MDTM, PUTATIVE-RELATED-RELATED"/>
    <property type="match status" value="1"/>
</dbReference>
<keyword evidence="3" id="KW-1003">Cell membrane</keyword>
<dbReference type="AlphaFoldDB" id="A0A5J6F337"/>
<dbReference type="Proteomes" id="UP000326178">
    <property type="component" value="Chromosome"/>
</dbReference>
<evidence type="ECO:0000256" key="1">
    <source>
        <dbReference type="ARBA" id="ARBA00004651"/>
    </source>
</evidence>
<feature type="transmembrane region" description="Helical" evidence="8">
    <location>
        <begin position="413"/>
        <end position="432"/>
    </location>
</feature>
<protein>
    <submittedName>
        <fullName evidence="9">MFS transporter</fullName>
    </submittedName>
</protein>
<feature type="transmembrane region" description="Helical" evidence="8">
    <location>
        <begin position="287"/>
        <end position="307"/>
    </location>
</feature>
<dbReference type="InterPro" id="IPR011701">
    <property type="entry name" value="MFS"/>
</dbReference>
<evidence type="ECO:0000256" key="8">
    <source>
        <dbReference type="SAM" id="Phobius"/>
    </source>
</evidence>
<feature type="transmembrane region" description="Helical" evidence="8">
    <location>
        <begin position="319"/>
        <end position="337"/>
    </location>
</feature>
<feature type="region of interest" description="Disordered" evidence="7">
    <location>
        <begin position="1"/>
        <end position="27"/>
    </location>
</feature>
<evidence type="ECO:0000256" key="6">
    <source>
        <dbReference type="ARBA" id="ARBA00023136"/>
    </source>
</evidence>
<dbReference type="InterPro" id="IPR050171">
    <property type="entry name" value="MFS_Transporters"/>
</dbReference>
<dbReference type="PANTHER" id="PTHR23517:SF2">
    <property type="entry name" value="MULTIDRUG RESISTANCE PROTEIN MDTH"/>
    <property type="match status" value="1"/>
</dbReference>
<evidence type="ECO:0000256" key="7">
    <source>
        <dbReference type="SAM" id="MobiDB-lite"/>
    </source>
</evidence>
<name>A0A5J6F337_9ACTN</name>
<proteinExistence type="predicted"/>
<keyword evidence="10" id="KW-1185">Reference proteome</keyword>
<feature type="transmembrane region" description="Helical" evidence="8">
    <location>
        <begin position="112"/>
        <end position="136"/>
    </location>
</feature>
<dbReference type="OrthoDB" id="6803299at2"/>
<reference evidence="9 10" key="1">
    <citation type="submission" date="2017-09" db="EMBL/GenBank/DDBJ databases">
        <authorList>
            <person name="Lee N."/>
            <person name="Cho B.-K."/>
        </authorList>
    </citation>
    <scope>NUCLEOTIDE SEQUENCE [LARGE SCALE GENOMIC DNA]</scope>
    <source>
        <strain evidence="9 10">ATCC 12769</strain>
    </source>
</reference>
<comment type="subcellular location">
    <subcellularLocation>
        <location evidence="1">Cell membrane</location>
        <topology evidence="1">Multi-pass membrane protein</topology>
    </subcellularLocation>
</comment>
<accession>A0A5J6F337</accession>